<dbReference type="RefSeq" id="WP_097651333.1">
    <property type="nucleotide sequence ID" value="NZ_LYXE01000060.1"/>
</dbReference>
<dbReference type="AlphaFoldDB" id="A0A2H3LC84"/>
<dbReference type="Proteomes" id="UP000220922">
    <property type="component" value="Unassembled WGS sequence"/>
</dbReference>
<dbReference type="EMBL" id="LYXE01000060">
    <property type="protein sequence ID" value="PDW00045.1"/>
    <property type="molecule type" value="Genomic_DNA"/>
</dbReference>
<keyword evidence="2" id="KW-1185">Reference proteome</keyword>
<proteinExistence type="predicted"/>
<evidence type="ECO:0000313" key="2">
    <source>
        <dbReference type="Proteomes" id="UP000220922"/>
    </source>
</evidence>
<comment type="caution">
    <text evidence="1">The sequence shown here is derived from an EMBL/GenBank/DDBJ whole genome shotgun (WGS) entry which is preliminary data.</text>
</comment>
<reference evidence="1 2" key="1">
    <citation type="submission" date="2016-05" db="EMBL/GenBank/DDBJ databases">
        <authorList>
            <person name="Lavstsen T."/>
            <person name="Jespersen J.S."/>
        </authorList>
    </citation>
    <scope>NUCLEOTIDE SEQUENCE [LARGE SCALE GENOMIC DNA]</scope>
    <source>
        <strain evidence="1 2">B7-9</strain>
    </source>
</reference>
<accession>A0A2H3LC84</accession>
<name>A0A2H3LC84_9CHLR</name>
<gene>
    <name evidence="1" type="ORF">A9Q02_22080</name>
</gene>
<protein>
    <submittedName>
        <fullName evidence="1">Uncharacterized protein</fullName>
    </submittedName>
</protein>
<organism evidence="1 2">
    <name type="scientific">Candidatus Chloroploca asiatica</name>
    <dbReference type="NCBI Taxonomy" id="1506545"/>
    <lineage>
        <taxon>Bacteria</taxon>
        <taxon>Bacillati</taxon>
        <taxon>Chloroflexota</taxon>
        <taxon>Chloroflexia</taxon>
        <taxon>Chloroflexales</taxon>
        <taxon>Chloroflexineae</taxon>
        <taxon>Oscillochloridaceae</taxon>
        <taxon>Candidatus Chloroploca</taxon>
    </lineage>
</organism>
<dbReference type="OrthoDB" id="166580at2"/>
<sequence length="64" mass="6846">MSFGPQSRTGARAWDTFQTLAATAAKLGVGFFHYLRDRIVTPATTPTLAEQLAQRAGVPVQPTA</sequence>
<evidence type="ECO:0000313" key="1">
    <source>
        <dbReference type="EMBL" id="PDW00045.1"/>
    </source>
</evidence>